<evidence type="ECO:0000256" key="5">
    <source>
        <dbReference type="ARBA" id="ARBA00022989"/>
    </source>
</evidence>
<feature type="transmembrane region" description="Helical" evidence="8">
    <location>
        <begin position="326"/>
        <end position="347"/>
    </location>
</feature>
<dbReference type="Proteomes" id="UP000824156">
    <property type="component" value="Unassembled WGS sequence"/>
</dbReference>
<proteinExistence type="inferred from homology"/>
<evidence type="ECO:0000256" key="3">
    <source>
        <dbReference type="ARBA" id="ARBA00022475"/>
    </source>
</evidence>
<evidence type="ECO:0000313" key="10">
    <source>
        <dbReference type="EMBL" id="HIX53436.1"/>
    </source>
</evidence>
<evidence type="ECO:0000313" key="11">
    <source>
        <dbReference type="Proteomes" id="UP000824156"/>
    </source>
</evidence>
<feature type="transmembrane region" description="Helical" evidence="8">
    <location>
        <begin position="31"/>
        <end position="50"/>
    </location>
</feature>
<evidence type="ECO:0000256" key="7">
    <source>
        <dbReference type="RuleBase" id="RU000320"/>
    </source>
</evidence>
<dbReference type="PANTHER" id="PTHR42703:SF1">
    <property type="entry name" value="NA(+)_H(+) ANTIPORTER SUBUNIT D1"/>
    <property type="match status" value="1"/>
</dbReference>
<feature type="transmembrane region" description="Helical" evidence="8">
    <location>
        <begin position="70"/>
        <end position="96"/>
    </location>
</feature>
<evidence type="ECO:0000256" key="6">
    <source>
        <dbReference type="ARBA" id="ARBA00023136"/>
    </source>
</evidence>
<feature type="transmembrane region" description="Helical" evidence="8">
    <location>
        <begin position="163"/>
        <end position="184"/>
    </location>
</feature>
<feature type="transmembrane region" description="Helical" evidence="8">
    <location>
        <begin position="108"/>
        <end position="127"/>
    </location>
</feature>
<comment type="similarity">
    <text evidence="2">Belongs to the CPA3 antiporters (TC 2.A.63) subunit D family.</text>
</comment>
<feature type="transmembrane region" description="Helical" evidence="8">
    <location>
        <begin position="270"/>
        <end position="292"/>
    </location>
</feature>
<accession>A0A9D1W674</accession>
<keyword evidence="4 7" id="KW-0812">Transmembrane</keyword>
<evidence type="ECO:0000256" key="1">
    <source>
        <dbReference type="ARBA" id="ARBA00004651"/>
    </source>
</evidence>
<evidence type="ECO:0000256" key="4">
    <source>
        <dbReference type="ARBA" id="ARBA00022692"/>
    </source>
</evidence>
<dbReference type="InterPro" id="IPR001750">
    <property type="entry name" value="ND/Mrp_TM"/>
</dbReference>
<dbReference type="GO" id="GO:0005886">
    <property type="term" value="C:plasma membrane"/>
    <property type="evidence" value="ECO:0007669"/>
    <property type="project" value="UniProtKB-SubCell"/>
</dbReference>
<feature type="non-terminal residue" evidence="10">
    <location>
        <position position="369"/>
    </location>
</feature>
<protein>
    <submittedName>
        <fullName evidence="10">Na+/H+ antiporter subunit D</fullName>
    </submittedName>
</protein>
<evidence type="ECO:0000259" key="9">
    <source>
        <dbReference type="Pfam" id="PF00361"/>
    </source>
</evidence>
<feature type="domain" description="NADH:quinone oxidoreductase/Mrp antiporter transmembrane" evidence="9">
    <location>
        <begin position="129"/>
        <end position="367"/>
    </location>
</feature>
<dbReference type="PRINTS" id="PR01437">
    <property type="entry name" value="NUOXDRDTASE4"/>
</dbReference>
<comment type="subcellular location">
    <subcellularLocation>
        <location evidence="1">Cell membrane</location>
        <topology evidence="1">Multi-pass membrane protein</topology>
    </subcellularLocation>
    <subcellularLocation>
        <location evidence="7">Membrane</location>
        <topology evidence="7">Multi-pass membrane protein</topology>
    </subcellularLocation>
</comment>
<feature type="transmembrane region" description="Helical" evidence="8">
    <location>
        <begin position="204"/>
        <end position="228"/>
    </location>
</feature>
<dbReference type="EMBL" id="DXEZ01000004">
    <property type="protein sequence ID" value="HIX53436.1"/>
    <property type="molecule type" value="Genomic_DNA"/>
</dbReference>
<sequence>MTTGIIVTVIFIHLFTAIFQLASWKKTTFQGWLSVTGSFFALAAAVILFVRVYTEGTLTLQAANWDAPFGIVFVADLFSATLVLLTSLAGFSISMFSTVGIGPHRKEYGYFPIFHFLIMGLIGAFLTGDIFNLYVWFEVIIIASFVLMTLGGRKAQLEGAVKYMALNILASTFFLTGIGLLYGLTGSLNMADLSQKIALIDKPYILELVSVFFLLGFGTKSAVFPLYFWLPSSYHTPPSAVAAAFGGLLTKVGVYAMIRVFTLVFVPSDFIKWMLVGLAVFTIITGALGAIGKDNIRKLFSYLIICHIGYMIGGLGVFSTTAIMGAIVYLIHDIVVKTNLFLIAGLIRQVRGTMNINKLGGLYTQYPKI</sequence>
<dbReference type="InterPro" id="IPR003918">
    <property type="entry name" value="NADH_UbQ_OxRdtase"/>
</dbReference>
<evidence type="ECO:0000256" key="2">
    <source>
        <dbReference type="ARBA" id="ARBA00005346"/>
    </source>
</evidence>
<dbReference type="GO" id="GO:0008137">
    <property type="term" value="F:NADH dehydrogenase (ubiquinone) activity"/>
    <property type="evidence" value="ECO:0007669"/>
    <property type="project" value="InterPro"/>
</dbReference>
<feature type="transmembrane region" description="Helical" evidence="8">
    <location>
        <begin position="133"/>
        <end position="151"/>
    </location>
</feature>
<dbReference type="GO" id="GO:0042773">
    <property type="term" value="P:ATP synthesis coupled electron transport"/>
    <property type="evidence" value="ECO:0007669"/>
    <property type="project" value="InterPro"/>
</dbReference>
<dbReference type="InterPro" id="IPR050586">
    <property type="entry name" value="CPA3_Na-H_Antiporter_D"/>
</dbReference>
<reference evidence="10" key="2">
    <citation type="submission" date="2021-04" db="EMBL/GenBank/DDBJ databases">
        <authorList>
            <person name="Gilroy R."/>
        </authorList>
    </citation>
    <scope>NUCLEOTIDE SEQUENCE</scope>
    <source>
        <strain evidence="10">1719</strain>
    </source>
</reference>
<evidence type="ECO:0000256" key="8">
    <source>
        <dbReference type="SAM" id="Phobius"/>
    </source>
</evidence>
<gene>
    <name evidence="10" type="ORF">H9853_00280</name>
</gene>
<feature type="transmembrane region" description="Helical" evidence="8">
    <location>
        <begin position="240"/>
        <end position="258"/>
    </location>
</feature>
<keyword evidence="5 8" id="KW-1133">Transmembrane helix</keyword>
<comment type="caution">
    <text evidence="10">The sequence shown here is derived from an EMBL/GenBank/DDBJ whole genome shotgun (WGS) entry which is preliminary data.</text>
</comment>
<feature type="transmembrane region" description="Helical" evidence="8">
    <location>
        <begin position="299"/>
        <end position="320"/>
    </location>
</feature>
<dbReference type="Pfam" id="PF00361">
    <property type="entry name" value="Proton_antipo_M"/>
    <property type="match status" value="1"/>
</dbReference>
<keyword evidence="3" id="KW-1003">Cell membrane</keyword>
<dbReference type="PANTHER" id="PTHR42703">
    <property type="entry name" value="NADH DEHYDROGENASE"/>
    <property type="match status" value="1"/>
</dbReference>
<feature type="transmembrane region" description="Helical" evidence="8">
    <location>
        <begin position="6"/>
        <end position="24"/>
    </location>
</feature>
<keyword evidence="6 8" id="KW-0472">Membrane</keyword>
<name>A0A9D1W674_9SPHI</name>
<organism evidence="10 11">
    <name type="scientific">Candidatus Sphingobacterium stercoripullorum</name>
    <dbReference type="NCBI Taxonomy" id="2838759"/>
    <lineage>
        <taxon>Bacteria</taxon>
        <taxon>Pseudomonadati</taxon>
        <taxon>Bacteroidota</taxon>
        <taxon>Sphingobacteriia</taxon>
        <taxon>Sphingobacteriales</taxon>
        <taxon>Sphingobacteriaceae</taxon>
        <taxon>Sphingobacterium</taxon>
    </lineage>
</organism>
<reference evidence="10" key="1">
    <citation type="journal article" date="2021" name="PeerJ">
        <title>Extensive microbial diversity within the chicken gut microbiome revealed by metagenomics and culture.</title>
        <authorList>
            <person name="Gilroy R."/>
            <person name="Ravi A."/>
            <person name="Getino M."/>
            <person name="Pursley I."/>
            <person name="Horton D.L."/>
            <person name="Alikhan N.F."/>
            <person name="Baker D."/>
            <person name="Gharbi K."/>
            <person name="Hall N."/>
            <person name="Watson M."/>
            <person name="Adriaenssens E.M."/>
            <person name="Foster-Nyarko E."/>
            <person name="Jarju S."/>
            <person name="Secka A."/>
            <person name="Antonio M."/>
            <person name="Oren A."/>
            <person name="Chaudhuri R.R."/>
            <person name="La Ragione R."/>
            <person name="Hildebrand F."/>
            <person name="Pallen M.J."/>
        </authorList>
    </citation>
    <scope>NUCLEOTIDE SEQUENCE</scope>
    <source>
        <strain evidence="10">1719</strain>
    </source>
</reference>
<dbReference type="AlphaFoldDB" id="A0A9D1W674"/>